<organism evidence="1 2">
    <name type="scientific">Asaia krungthepensis NRIC 0535</name>
    <dbReference type="NCBI Taxonomy" id="1307925"/>
    <lineage>
        <taxon>Bacteria</taxon>
        <taxon>Pseudomonadati</taxon>
        <taxon>Pseudomonadota</taxon>
        <taxon>Alphaproteobacteria</taxon>
        <taxon>Acetobacterales</taxon>
        <taxon>Acetobacteraceae</taxon>
        <taxon>Asaia</taxon>
    </lineage>
</organism>
<comment type="caution">
    <text evidence="1">The sequence shown here is derived from an EMBL/GenBank/DDBJ whole genome shotgun (WGS) entry which is preliminary data.</text>
</comment>
<name>A0ABQ0PW33_9PROT</name>
<protein>
    <submittedName>
        <fullName evidence="1">Uncharacterized protein</fullName>
    </submittedName>
</protein>
<evidence type="ECO:0000313" key="2">
    <source>
        <dbReference type="Proteomes" id="UP001062776"/>
    </source>
</evidence>
<evidence type="ECO:0000313" key="1">
    <source>
        <dbReference type="EMBL" id="GBQ83040.1"/>
    </source>
</evidence>
<dbReference type="Proteomes" id="UP001062776">
    <property type="component" value="Unassembled WGS sequence"/>
</dbReference>
<proteinExistence type="predicted"/>
<dbReference type="EMBL" id="BAPV01000002">
    <property type="protein sequence ID" value="GBQ83040.1"/>
    <property type="molecule type" value="Genomic_DNA"/>
</dbReference>
<reference evidence="1" key="1">
    <citation type="submission" date="2013-04" db="EMBL/GenBank/DDBJ databases">
        <title>The genome sequencing project of 58 acetic acid bacteria.</title>
        <authorList>
            <person name="Okamoto-Kainuma A."/>
            <person name="Ishikawa M."/>
            <person name="Umino S."/>
            <person name="Koizumi Y."/>
            <person name="Shiwa Y."/>
            <person name="Yoshikawa H."/>
            <person name="Matsutani M."/>
            <person name="Matsushita K."/>
        </authorList>
    </citation>
    <scope>NUCLEOTIDE SEQUENCE</scope>
    <source>
        <strain evidence="1">NRIC 0535</strain>
    </source>
</reference>
<accession>A0ABQ0PW33</accession>
<gene>
    <name evidence="1" type="ORF">AA0535_0145</name>
</gene>
<keyword evidence="2" id="KW-1185">Reference proteome</keyword>
<sequence length="134" mass="14388">MKPEDTLPAKLVALADPSLLVHLIQARPLTRFGVISAEGVGRIMGYPWWRALTETLEVPCLFDADDAPALAASALRQGADWVVCTGPAPAIATLRETARVCGGHVLTTRPDALTLGRPPYNAYRIGQLHTYLAS</sequence>
<dbReference type="RefSeq" id="WP_264813961.1">
    <property type="nucleotide sequence ID" value="NZ_BAPV01000002.1"/>
</dbReference>